<evidence type="ECO:0000256" key="4">
    <source>
        <dbReference type="ARBA" id="ARBA00023136"/>
    </source>
</evidence>
<protein>
    <recommendedName>
        <fullName evidence="8">Acetyl-coenzyme A transporter 1</fullName>
    </recommendedName>
</protein>
<accession>A0A9J6CII7</accession>
<dbReference type="Proteomes" id="UP001107558">
    <property type="component" value="Chromosome 1"/>
</dbReference>
<evidence type="ECO:0000256" key="3">
    <source>
        <dbReference type="ARBA" id="ARBA00022989"/>
    </source>
</evidence>
<dbReference type="InterPro" id="IPR036259">
    <property type="entry name" value="MFS_trans_sf"/>
</dbReference>
<feature type="transmembrane region" description="Helical" evidence="5">
    <location>
        <begin position="241"/>
        <end position="261"/>
    </location>
</feature>
<keyword evidence="2 5" id="KW-0812">Transmembrane</keyword>
<proteinExistence type="predicted"/>
<gene>
    <name evidence="6" type="ORF">PVAND_011092</name>
</gene>
<reference evidence="6" key="1">
    <citation type="submission" date="2021-03" db="EMBL/GenBank/DDBJ databases">
        <title>Chromosome level genome of the anhydrobiotic midge Polypedilum vanderplanki.</title>
        <authorList>
            <person name="Yoshida Y."/>
            <person name="Kikawada T."/>
            <person name="Gusev O."/>
        </authorList>
    </citation>
    <scope>NUCLEOTIDE SEQUENCE</scope>
    <source>
        <strain evidence="6">NIAS01</strain>
        <tissue evidence="6">Whole body or cell culture</tissue>
    </source>
</reference>
<sequence length="366" mass="41341">MKNLENLEYSEVKQDERAVEKPNLKGDRRNFAFLILLYVLQGVPQGISVAIPILLQNRGVSYNDQAEFSISYFPFSSTANSVGQQAGKFIGFIIFLVFESKDFCNSYIFSEPRNQGLFTLSGFLMFWAIIYLLITILIAIFKSEKCETSQELHETTDYGIKRAYPILVDIIKLKPVIQLCTMIFTIEACFAAIDAVSSLKLIEYGVPKDKFALLSIPSAPVQILFPLFITKFTTGRKPLSFYFKLFPCRVITMILITFFVYNTRAMLASDNSILYFYVGIIILFLFDQCLTRATYAADGSFFSKIADPLVGGTYMTLINTFGTLGKRVSVTFFLWLVDKITWKQCSSSANTFSVQNSTTINTCANI</sequence>
<feature type="transmembrane region" description="Helical" evidence="5">
    <location>
        <begin position="176"/>
        <end position="199"/>
    </location>
</feature>
<feature type="transmembrane region" description="Helical" evidence="5">
    <location>
        <begin position="31"/>
        <end position="55"/>
    </location>
</feature>
<evidence type="ECO:0000313" key="7">
    <source>
        <dbReference type="Proteomes" id="UP001107558"/>
    </source>
</evidence>
<keyword evidence="4 5" id="KW-0472">Membrane</keyword>
<evidence type="ECO:0000256" key="2">
    <source>
        <dbReference type="ARBA" id="ARBA00022692"/>
    </source>
</evidence>
<dbReference type="GO" id="GO:0008521">
    <property type="term" value="F:acetyl-CoA transmembrane transporter activity"/>
    <property type="evidence" value="ECO:0007669"/>
    <property type="project" value="InterPro"/>
</dbReference>
<feature type="transmembrane region" description="Helical" evidence="5">
    <location>
        <begin position="273"/>
        <end position="295"/>
    </location>
</feature>
<feature type="transmembrane region" description="Helical" evidence="5">
    <location>
        <begin position="211"/>
        <end position="229"/>
    </location>
</feature>
<dbReference type="PANTHER" id="PTHR12778">
    <property type="entry name" value="SOLUTE CARRIER FAMILY 33 ACETYL-COA TRANSPORTER -RELATED"/>
    <property type="match status" value="1"/>
</dbReference>
<evidence type="ECO:0008006" key="8">
    <source>
        <dbReference type="Google" id="ProtNLM"/>
    </source>
</evidence>
<evidence type="ECO:0000256" key="5">
    <source>
        <dbReference type="SAM" id="Phobius"/>
    </source>
</evidence>
<dbReference type="GO" id="GO:0016020">
    <property type="term" value="C:membrane"/>
    <property type="evidence" value="ECO:0007669"/>
    <property type="project" value="UniProtKB-SubCell"/>
</dbReference>
<dbReference type="SUPFAM" id="SSF103473">
    <property type="entry name" value="MFS general substrate transporter"/>
    <property type="match status" value="1"/>
</dbReference>
<dbReference type="Gene3D" id="1.20.1250.20">
    <property type="entry name" value="MFS general substrate transporter like domains"/>
    <property type="match status" value="1"/>
</dbReference>
<dbReference type="AlphaFoldDB" id="A0A9J6CII7"/>
<dbReference type="Pfam" id="PF13000">
    <property type="entry name" value="Acatn"/>
    <property type="match status" value="3"/>
</dbReference>
<comment type="caution">
    <text evidence="6">The sequence shown here is derived from an EMBL/GenBank/DDBJ whole genome shotgun (WGS) entry which is preliminary data.</text>
</comment>
<dbReference type="InterPro" id="IPR004752">
    <property type="entry name" value="AmpG_permease/AT-1"/>
</dbReference>
<evidence type="ECO:0000256" key="1">
    <source>
        <dbReference type="ARBA" id="ARBA00004141"/>
    </source>
</evidence>
<dbReference type="PANTHER" id="PTHR12778:SF9">
    <property type="entry name" value="ACETYL-COENZYME A TRANSPORTER 1"/>
    <property type="match status" value="1"/>
</dbReference>
<evidence type="ECO:0000313" key="6">
    <source>
        <dbReference type="EMBL" id="KAG5681679.1"/>
    </source>
</evidence>
<dbReference type="InterPro" id="IPR024371">
    <property type="entry name" value="AcetylCoA_trans_1-like"/>
</dbReference>
<organism evidence="6 7">
    <name type="scientific">Polypedilum vanderplanki</name>
    <name type="common">Sleeping chironomid midge</name>
    <dbReference type="NCBI Taxonomy" id="319348"/>
    <lineage>
        <taxon>Eukaryota</taxon>
        <taxon>Metazoa</taxon>
        <taxon>Ecdysozoa</taxon>
        <taxon>Arthropoda</taxon>
        <taxon>Hexapoda</taxon>
        <taxon>Insecta</taxon>
        <taxon>Pterygota</taxon>
        <taxon>Neoptera</taxon>
        <taxon>Endopterygota</taxon>
        <taxon>Diptera</taxon>
        <taxon>Nematocera</taxon>
        <taxon>Chironomoidea</taxon>
        <taxon>Chironomidae</taxon>
        <taxon>Chironominae</taxon>
        <taxon>Polypedilum</taxon>
        <taxon>Polypedilum</taxon>
    </lineage>
</organism>
<keyword evidence="3 5" id="KW-1133">Transmembrane helix</keyword>
<dbReference type="GO" id="GO:0035348">
    <property type="term" value="P:acetyl-CoA transmembrane transport"/>
    <property type="evidence" value="ECO:0007669"/>
    <property type="project" value="InterPro"/>
</dbReference>
<dbReference type="OrthoDB" id="6415790at2759"/>
<name>A0A9J6CII7_POLVA</name>
<keyword evidence="7" id="KW-1185">Reference proteome</keyword>
<dbReference type="EMBL" id="JADBJN010000001">
    <property type="protein sequence ID" value="KAG5681679.1"/>
    <property type="molecule type" value="Genomic_DNA"/>
</dbReference>
<comment type="subcellular location">
    <subcellularLocation>
        <location evidence="1">Membrane</location>
        <topology evidence="1">Multi-pass membrane protein</topology>
    </subcellularLocation>
</comment>
<feature type="transmembrane region" description="Helical" evidence="5">
    <location>
        <begin position="117"/>
        <end position="141"/>
    </location>
</feature>